<evidence type="ECO:0000256" key="3">
    <source>
        <dbReference type="ARBA" id="ARBA00038858"/>
    </source>
</evidence>
<dbReference type="SUPFAM" id="SSF53756">
    <property type="entry name" value="UDP-Glycosyltransferase/glycogen phosphorylase"/>
    <property type="match status" value="1"/>
</dbReference>
<protein>
    <recommendedName>
        <fullName evidence="3">UDP-N-acetylglucosamine 2-epimerase (non-hydrolyzing)</fullName>
        <ecNumber evidence="3">5.1.3.14</ecNumber>
    </recommendedName>
</protein>
<dbReference type="CDD" id="cd03786">
    <property type="entry name" value="GTB_UDP-GlcNAc_2-Epimerase"/>
    <property type="match status" value="1"/>
</dbReference>
<gene>
    <name evidence="6" type="primary">wecB_1</name>
    <name evidence="6" type="ORF">GCM10023143_20630</name>
</gene>
<evidence type="ECO:0000313" key="7">
    <source>
        <dbReference type="Proteomes" id="UP001501207"/>
    </source>
</evidence>
<evidence type="ECO:0000259" key="5">
    <source>
        <dbReference type="Pfam" id="PF02350"/>
    </source>
</evidence>
<feature type="domain" description="UDP-N-acetylglucosamine 2-epimerase" evidence="5">
    <location>
        <begin position="30"/>
        <end position="371"/>
    </location>
</feature>
<dbReference type="PANTHER" id="PTHR43174">
    <property type="entry name" value="UDP-N-ACETYLGLUCOSAMINE 2-EPIMERASE"/>
    <property type="match status" value="1"/>
</dbReference>
<name>A0ABP8FVA6_9BACT</name>
<dbReference type="RefSeq" id="WP_344978912.1">
    <property type="nucleotide sequence ID" value="NZ_BAABFN010000004.1"/>
</dbReference>
<evidence type="ECO:0000256" key="4">
    <source>
        <dbReference type="RuleBase" id="RU003513"/>
    </source>
</evidence>
<dbReference type="Gene3D" id="3.40.50.2000">
    <property type="entry name" value="Glycogen Phosphorylase B"/>
    <property type="match status" value="2"/>
</dbReference>
<evidence type="ECO:0000256" key="2">
    <source>
        <dbReference type="ARBA" id="ARBA00038209"/>
    </source>
</evidence>
<dbReference type="PANTHER" id="PTHR43174:SF2">
    <property type="entry name" value="UDP-N-ACETYLGLUCOSAMINE 2-EPIMERASE"/>
    <property type="match status" value="1"/>
</dbReference>
<sequence length="374" mass="41714">MVKGKKRVLVVFGTRPEAIKMSPVIHELRQREHSFDCIVCVTAQHREMLDQVLEWFEIVPEYDLNIMKHSQDLFDITISALLGMRKVLSKSRPDVVLVHGDTTTSTAATLAAFYMKIPVGHVEAGLRTHNMYSPYPEEINRQLTSRMASFHFSPTESNRANLLQERVPVGSVFVTGNTVIDALLWTMDKIKSGKFSGNTVIRDIVSYNYAKLILVTAHRRESFGKGFENICNALRFIAIQNPDTAIVYPVHPNPNVTTIVNEMLGEEKNIYLIPPMDYQNFVYLMSVSDIILTDSGGVQEEAPSLGKPVLVMREVTERLEGLESGTIRLVGTDPDKIVNEVSSCLAGKFKAEGNNPYGNGSAASRIADILEENI</sequence>
<keyword evidence="7" id="KW-1185">Reference proteome</keyword>
<evidence type="ECO:0000256" key="1">
    <source>
        <dbReference type="ARBA" id="ARBA00023235"/>
    </source>
</evidence>
<dbReference type="EC" id="5.1.3.14" evidence="3"/>
<dbReference type="NCBIfam" id="TIGR00236">
    <property type="entry name" value="wecB"/>
    <property type="match status" value="1"/>
</dbReference>
<dbReference type="Proteomes" id="UP001501207">
    <property type="component" value="Unassembled WGS sequence"/>
</dbReference>
<organism evidence="6 7">
    <name type="scientific">Compostibacter hankyongensis</name>
    <dbReference type="NCBI Taxonomy" id="1007089"/>
    <lineage>
        <taxon>Bacteria</taxon>
        <taxon>Pseudomonadati</taxon>
        <taxon>Bacteroidota</taxon>
        <taxon>Chitinophagia</taxon>
        <taxon>Chitinophagales</taxon>
        <taxon>Chitinophagaceae</taxon>
        <taxon>Compostibacter</taxon>
    </lineage>
</organism>
<accession>A0ABP8FVA6</accession>
<evidence type="ECO:0000313" key="6">
    <source>
        <dbReference type="EMBL" id="GAA4311491.1"/>
    </source>
</evidence>
<keyword evidence="1 4" id="KW-0413">Isomerase</keyword>
<dbReference type="InterPro" id="IPR029767">
    <property type="entry name" value="WecB-like"/>
</dbReference>
<dbReference type="InterPro" id="IPR003331">
    <property type="entry name" value="UDP_GlcNAc_Epimerase_2_dom"/>
</dbReference>
<dbReference type="Pfam" id="PF02350">
    <property type="entry name" value="Epimerase_2"/>
    <property type="match status" value="1"/>
</dbReference>
<comment type="similarity">
    <text evidence="2 4">Belongs to the UDP-N-acetylglucosamine 2-epimerase family.</text>
</comment>
<proteinExistence type="inferred from homology"/>
<comment type="caution">
    <text evidence="6">The sequence shown here is derived from an EMBL/GenBank/DDBJ whole genome shotgun (WGS) entry which is preliminary data.</text>
</comment>
<reference evidence="7" key="1">
    <citation type="journal article" date="2019" name="Int. J. Syst. Evol. Microbiol.">
        <title>The Global Catalogue of Microorganisms (GCM) 10K type strain sequencing project: providing services to taxonomists for standard genome sequencing and annotation.</title>
        <authorList>
            <consortium name="The Broad Institute Genomics Platform"/>
            <consortium name="The Broad Institute Genome Sequencing Center for Infectious Disease"/>
            <person name="Wu L."/>
            <person name="Ma J."/>
        </authorList>
    </citation>
    <scope>NUCLEOTIDE SEQUENCE [LARGE SCALE GENOMIC DNA]</scope>
    <source>
        <strain evidence="7">JCM 17664</strain>
    </source>
</reference>
<dbReference type="EMBL" id="BAABFN010000004">
    <property type="protein sequence ID" value="GAA4311491.1"/>
    <property type="molecule type" value="Genomic_DNA"/>
</dbReference>